<dbReference type="STRING" id="1424659.SAMN05216368_10832"/>
<gene>
    <name evidence="4" type="ORF">SAMN05216368_10832</name>
</gene>
<evidence type="ECO:0000313" key="4">
    <source>
        <dbReference type="EMBL" id="SDN89166.1"/>
    </source>
</evidence>
<name>A0A5E9G030_9MICO</name>
<dbReference type="InterPro" id="IPR039424">
    <property type="entry name" value="SBP_5"/>
</dbReference>
<evidence type="ECO:0000259" key="3">
    <source>
        <dbReference type="Pfam" id="PF00496"/>
    </source>
</evidence>
<evidence type="ECO:0000256" key="2">
    <source>
        <dbReference type="SAM" id="Phobius"/>
    </source>
</evidence>
<dbReference type="SUPFAM" id="SSF53850">
    <property type="entry name" value="Periplasmic binding protein-like II"/>
    <property type="match status" value="1"/>
</dbReference>
<dbReference type="GO" id="GO:0015833">
    <property type="term" value="P:peptide transport"/>
    <property type="evidence" value="ECO:0007669"/>
    <property type="project" value="TreeGrafter"/>
</dbReference>
<evidence type="ECO:0000313" key="5">
    <source>
        <dbReference type="Proteomes" id="UP000199639"/>
    </source>
</evidence>
<dbReference type="Gene3D" id="3.10.105.10">
    <property type="entry name" value="Dipeptide-binding Protein, Domain 3"/>
    <property type="match status" value="1"/>
</dbReference>
<dbReference type="CDD" id="cd08494">
    <property type="entry name" value="PBP2_NikA_DppA_OppA_like_6"/>
    <property type="match status" value="1"/>
</dbReference>
<evidence type="ECO:0000256" key="1">
    <source>
        <dbReference type="ARBA" id="ARBA00022729"/>
    </source>
</evidence>
<keyword evidence="2" id="KW-0812">Transmembrane</keyword>
<dbReference type="AlphaFoldDB" id="A0A5E9G030"/>
<dbReference type="EMBL" id="FNIB01000008">
    <property type="protein sequence ID" value="SDN89166.1"/>
    <property type="molecule type" value="Genomic_DNA"/>
</dbReference>
<dbReference type="GO" id="GO:0043190">
    <property type="term" value="C:ATP-binding cassette (ABC) transporter complex"/>
    <property type="evidence" value="ECO:0007669"/>
    <property type="project" value="InterPro"/>
</dbReference>
<proteinExistence type="predicted"/>
<feature type="domain" description="Solute-binding protein family 5" evidence="3">
    <location>
        <begin position="111"/>
        <end position="441"/>
    </location>
</feature>
<dbReference type="Pfam" id="PF00496">
    <property type="entry name" value="SBP_bac_5"/>
    <property type="match status" value="1"/>
</dbReference>
<reference evidence="4 5" key="1">
    <citation type="submission" date="2016-10" db="EMBL/GenBank/DDBJ databases">
        <authorList>
            <person name="Varghese N."/>
            <person name="Submissions S."/>
        </authorList>
    </citation>
    <scope>NUCLEOTIDE SEQUENCE [LARGE SCALE GENOMIC DNA]</scope>
    <source>
        <strain evidence="4 5">CGMCC 1.11215</strain>
    </source>
</reference>
<dbReference type="GO" id="GO:1904680">
    <property type="term" value="F:peptide transmembrane transporter activity"/>
    <property type="evidence" value="ECO:0007669"/>
    <property type="project" value="TreeGrafter"/>
</dbReference>
<dbReference type="Proteomes" id="UP000199639">
    <property type="component" value="Unassembled WGS sequence"/>
</dbReference>
<dbReference type="InterPro" id="IPR000914">
    <property type="entry name" value="SBP_5_dom"/>
</dbReference>
<dbReference type="PANTHER" id="PTHR30290:SF38">
    <property type="entry name" value="D,D-DIPEPTIDE-BINDING PERIPLASMIC PROTEIN DDPA-RELATED"/>
    <property type="match status" value="1"/>
</dbReference>
<keyword evidence="1" id="KW-0732">Signal</keyword>
<dbReference type="GO" id="GO:0042597">
    <property type="term" value="C:periplasmic space"/>
    <property type="evidence" value="ECO:0007669"/>
    <property type="project" value="UniProtKB-ARBA"/>
</dbReference>
<dbReference type="PANTHER" id="PTHR30290">
    <property type="entry name" value="PERIPLASMIC BINDING COMPONENT OF ABC TRANSPORTER"/>
    <property type="match status" value="1"/>
</dbReference>
<feature type="transmembrane region" description="Helical" evidence="2">
    <location>
        <begin position="38"/>
        <end position="59"/>
    </location>
</feature>
<organism evidence="4 5">
    <name type="scientific">Cryobacterium flavum</name>
    <dbReference type="NCBI Taxonomy" id="1424659"/>
    <lineage>
        <taxon>Bacteria</taxon>
        <taxon>Bacillati</taxon>
        <taxon>Actinomycetota</taxon>
        <taxon>Actinomycetes</taxon>
        <taxon>Micrococcales</taxon>
        <taxon>Microbacteriaceae</taxon>
        <taxon>Cryobacterium</taxon>
    </lineage>
</organism>
<keyword evidence="2" id="KW-0472">Membrane</keyword>
<keyword evidence="2" id="KW-1133">Transmembrane helix</keyword>
<protein>
    <submittedName>
        <fullName evidence="4">Peptide/nickel transport system substrate-binding protein</fullName>
    </submittedName>
</protein>
<dbReference type="InterPro" id="IPR030678">
    <property type="entry name" value="Peptide/Ni-bd"/>
</dbReference>
<dbReference type="PIRSF" id="PIRSF002741">
    <property type="entry name" value="MppA"/>
    <property type="match status" value="1"/>
</dbReference>
<dbReference type="Gene3D" id="3.40.190.10">
    <property type="entry name" value="Periplasmic binding protein-like II"/>
    <property type="match status" value="1"/>
</dbReference>
<accession>A0A5E9G030</accession>
<sequence length="532" mass="56992">MYFSGMDSTFPQYFWPLVFGPAEPEGHVRMRAHTRRSLFASIATVMVASMALVGCSTGSTTAEGEPDTSLTVGLLATPGNLDYTTTAGAAIPQALLYNVYEGLVKLDNDGTIIPLLATSWTVSDDGLVYDFLLHEGVTFSDGSPFTAESVKFSLERVKDNWTANGPAYLDPIASIEAVSDTEARITLSKPSNSWLFNMTGPVGTMFTESGIADLATAPVGTGPYTVSSFKTGDSLVLAANTDYWGEAPYMTDVTLRYFTDATAQTNALLSGDINLISGISQFQLVDQFKANADFQVLEGASTGEVTLSMNNASDAFSDVQVRQAVMYAIDRQAVMDTANSGYGLLIGSMVPPTDPWYDKGLADLYPYDPEKATELLDEAGVSDLTVAFKIPNLPYAVAGAQVVKDQLAKVGITANVTALEFPAVWLDDVFSGHDYDMSLIMHSEPRDVTVFAAPTYYAGYNSPEVMTKFAEADAADPATYIELMKEATTTMAEEAAADWLYLQPAISLADADLLGVPKNTPSLALDLSTIAR</sequence>